<dbReference type="Pfam" id="PF10282">
    <property type="entry name" value="Lactonase"/>
    <property type="match status" value="1"/>
</dbReference>
<keyword evidence="3" id="KW-1185">Reference proteome</keyword>
<organism evidence="2 3">
    <name type="scientific">Streptomyces yanii</name>
    <dbReference type="NCBI Taxonomy" id="78510"/>
    <lineage>
        <taxon>Bacteria</taxon>
        <taxon>Bacillati</taxon>
        <taxon>Actinomycetota</taxon>
        <taxon>Actinomycetes</taxon>
        <taxon>Kitasatosporales</taxon>
        <taxon>Streptomycetaceae</taxon>
        <taxon>Streptomyces</taxon>
    </lineage>
</organism>
<reference evidence="2 3" key="1">
    <citation type="submission" date="2024-09" db="EMBL/GenBank/DDBJ databases">
        <authorList>
            <person name="Sun Q."/>
            <person name="Mori K."/>
        </authorList>
    </citation>
    <scope>NUCLEOTIDE SEQUENCE [LARGE SCALE GENOMIC DNA]</scope>
    <source>
        <strain evidence="2 3">JCM 3331</strain>
    </source>
</reference>
<dbReference type="Gene3D" id="2.130.10.10">
    <property type="entry name" value="YVTN repeat-like/Quinoprotein amine dehydrogenase"/>
    <property type="match status" value="1"/>
</dbReference>
<comment type="caution">
    <text evidence="2">The sequence shown here is derived from an EMBL/GenBank/DDBJ whole genome shotgun (WGS) entry which is preliminary data.</text>
</comment>
<accession>A0ABV5R7T8</accession>
<dbReference type="EMBL" id="JBHMCG010000075">
    <property type="protein sequence ID" value="MFB9573920.1"/>
    <property type="molecule type" value="Genomic_DNA"/>
</dbReference>
<protein>
    <submittedName>
        <fullName evidence="2">Beta-propeller fold lactonase family protein</fullName>
    </submittedName>
</protein>
<feature type="compositionally biased region" description="Polar residues" evidence="1">
    <location>
        <begin position="22"/>
        <end position="31"/>
    </location>
</feature>
<gene>
    <name evidence="2" type="ORF">ACFFTL_16800</name>
</gene>
<dbReference type="InterPro" id="IPR015943">
    <property type="entry name" value="WD40/YVTN_repeat-like_dom_sf"/>
</dbReference>
<sequence>MIRRRPSIPAPGSFRVRAAGPASQSGGQNLPAQLTLSDDGRFAYLANHGPDTIAVFDLTTDTPIVVGEYGLGTVRRITSTRRSPVA</sequence>
<dbReference type="Proteomes" id="UP001589710">
    <property type="component" value="Unassembled WGS sequence"/>
</dbReference>
<dbReference type="RefSeq" id="WP_386143962.1">
    <property type="nucleotide sequence ID" value="NZ_BAAAXD010000003.1"/>
</dbReference>
<dbReference type="InterPro" id="IPR019405">
    <property type="entry name" value="Lactonase_7-beta_prop"/>
</dbReference>
<evidence type="ECO:0000256" key="1">
    <source>
        <dbReference type="SAM" id="MobiDB-lite"/>
    </source>
</evidence>
<evidence type="ECO:0000313" key="2">
    <source>
        <dbReference type="EMBL" id="MFB9573920.1"/>
    </source>
</evidence>
<feature type="region of interest" description="Disordered" evidence="1">
    <location>
        <begin position="1"/>
        <end position="31"/>
    </location>
</feature>
<evidence type="ECO:0000313" key="3">
    <source>
        <dbReference type="Proteomes" id="UP001589710"/>
    </source>
</evidence>
<name>A0ABV5R7T8_9ACTN</name>
<proteinExistence type="predicted"/>
<dbReference type="SUPFAM" id="SSF63825">
    <property type="entry name" value="YWTD domain"/>
    <property type="match status" value="1"/>
</dbReference>